<name>A0A1I7B9W7_9FLAO</name>
<dbReference type="SUPFAM" id="SSF53474">
    <property type="entry name" value="alpha/beta-Hydrolases"/>
    <property type="match status" value="1"/>
</dbReference>
<dbReference type="SUPFAM" id="SSF69304">
    <property type="entry name" value="Tricorn protease N-terminal domain"/>
    <property type="match status" value="1"/>
</dbReference>
<dbReference type="GO" id="GO:0006508">
    <property type="term" value="P:proteolysis"/>
    <property type="evidence" value="ECO:0007669"/>
    <property type="project" value="UniProtKB-KW"/>
</dbReference>
<evidence type="ECO:0000256" key="1">
    <source>
        <dbReference type="ARBA" id="ARBA00010040"/>
    </source>
</evidence>
<evidence type="ECO:0000313" key="7">
    <source>
        <dbReference type="EMBL" id="SFT83948.1"/>
    </source>
</evidence>
<dbReference type="InterPro" id="IPR029058">
    <property type="entry name" value="AB_hydrolase_fold"/>
</dbReference>
<organism evidence="7 8">
    <name type="scientific">Lishizhenia tianjinensis</name>
    <dbReference type="NCBI Taxonomy" id="477690"/>
    <lineage>
        <taxon>Bacteria</taxon>
        <taxon>Pseudomonadati</taxon>
        <taxon>Bacteroidota</taxon>
        <taxon>Flavobacteriia</taxon>
        <taxon>Flavobacteriales</taxon>
        <taxon>Crocinitomicaceae</taxon>
        <taxon>Lishizhenia</taxon>
    </lineage>
</organism>
<comment type="similarity">
    <text evidence="1">Belongs to the peptidase S9C family.</text>
</comment>
<sequence>MLFAATLTMSAQAQQGITAEQLIELNRVGGMGVNAETSELIYAVSKVDIASNKKSTEVFGLNLKEGTKRTIEDPSKILGDPTISADGKYQIVVKEVKLDKVFGTDYYPELKQSNVQIYNDLDYRHWDTWQDGKFNHLFVKNLETGEMVDIMEGEKFECPTQPFGGAEDYTWNAEGTKIYYVCKKLYGKEYAVSTNTDIYVYDLATGKTSNLTEGNMGYDTNPVFSAEGKLAYLQMKRDGYESDKNDIIYFDGTTKHNLTAAWDGTVNSFVWSEDEKSIYFVAPTGGEAHLFKIDLPGKKKILNRPVQITNGQFDVRGIVGWNKKNLLVMRGDMNHASEVYSVDVKSGEMAQVTDENDDLYASIGLSKIDKRIVKTTDGKDMVTWVVYPPDFDSTKQYPTLLYCQGGPQGALSQFYSYRWNFQLMAAQGYIVVAPNRRGMPGHGVEWNEQISKDYGGQNMKDYLAAIDDVAKESYVDKNRLGCIGASYGGYSVFYLAAIHEGRFKSFIAHDGIFNWQSMYGTTEEMFFVNWDLGGAYWDKDNAVAQKAYNEFNPADHVEKWDSPIMIIQGGLDFRVPIGQGLEAYQAAQLQGLKSRLLYFPEENHWVLDYQNSLIWHTEFQKWLKETL</sequence>
<keyword evidence="4" id="KW-0378">Hydrolase</keyword>
<dbReference type="FunFam" id="3.40.50.1820:FF:000028">
    <property type="entry name" value="S9 family peptidase"/>
    <property type="match status" value="1"/>
</dbReference>
<keyword evidence="2" id="KW-0645">Protease</keyword>
<evidence type="ECO:0000313" key="8">
    <source>
        <dbReference type="Proteomes" id="UP000236454"/>
    </source>
</evidence>
<reference evidence="7 8" key="1">
    <citation type="submission" date="2016-10" db="EMBL/GenBank/DDBJ databases">
        <authorList>
            <person name="de Groot N.N."/>
        </authorList>
    </citation>
    <scope>NUCLEOTIDE SEQUENCE [LARGE SCALE GENOMIC DNA]</scope>
    <source>
        <strain evidence="7 8">CGMCC 1.7005</strain>
    </source>
</reference>
<feature type="domain" description="Peptidase S9 prolyl oligopeptidase catalytic" evidence="5">
    <location>
        <begin position="416"/>
        <end position="627"/>
    </location>
</feature>
<dbReference type="PANTHER" id="PTHR42776:SF13">
    <property type="entry name" value="DIPEPTIDYL-PEPTIDASE 5"/>
    <property type="match status" value="1"/>
</dbReference>
<proteinExistence type="inferred from homology"/>
<keyword evidence="3" id="KW-0732">Signal</keyword>
<dbReference type="STRING" id="477690.SAMN05216474_2606"/>
<evidence type="ECO:0000259" key="6">
    <source>
        <dbReference type="Pfam" id="PF00930"/>
    </source>
</evidence>
<protein>
    <submittedName>
        <fullName evidence="7">Dipeptidyl aminopeptidase/acylaminoacyl peptidase</fullName>
    </submittedName>
</protein>
<feature type="domain" description="Dipeptidylpeptidase IV N-terminal" evidence="6">
    <location>
        <begin position="258"/>
        <end position="380"/>
    </location>
</feature>
<dbReference type="PANTHER" id="PTHR42776">
    <property type="entry name" value="SERINE PEPTIDASE S9 FAMILY MEMBER"/>
    <property type="match status" value="1"/>
</dbReference>
<evidence type="ECO:0000259" key="5">
    <source>
        <dbReference type="Pfam" id="PF00326"/>
    </source>
</evidence>
<keyword evidence="8" id="KW-1185">Reference proteome</keyword>
<dbReference type="InterPro" id="IPR002469">
    <property type="entry name" value="Peptidase_S9B_N"/>
</dbReference>
<dbReference type="GO" id="GO:0004177">
    <property type="term" value="F:aminopeptidase activity"/>
    <property type="evidence" value="ECO:0007669"/>
    <property type="project" value="UniProtKB-KW"/>
</dbReference>
<accession>A0A1I7B9W7</accession>
<dbReference type="InterPro" id="IPR011042">
    <property type="entry name" value="6-blade_b-propeller_TolB-like"/>
</dbReference>
<evidence type="ECO:0000256" key="4">
    <source>
        <dbReference type="ARBA" id="ARBA00022801"/>
    </source>
</evidence>
<dbReference type="Proteomes" id="UP000236454">
    <property type="component" value="Unassembled WGS sequence"/>
</dbReference>
<keyword evidence="7" id="KW-0031">Aminopeptidase</keyword>
<dbReference type="AlphaFoldDB" id="A0A1I7B9W7"/>
<dbReference type="Gene3D" id="3.40.50.1820">
    <property type="entry name" value="alpha/beta hydrolase"/>
    <property type="match status" value="1"/>
</dbReference>
<dbReference type="GO" id="GO:0004252">
    <property type="term" value="F:serine-type endopeptidase activity"/>
    <property type="evidence" value="ECO:0007669"/>
    <property type="project" value="TreeGrafter"/>
</dbReference>
<evidence type="ECO:0000256" key="3">
    <source>
        <dbReference type="ARBA" id="ARBA00022729"/>
    </source>
</evidence>
<dbReference type="Pfam" id="PF00930">
    <property type="entry name" value="DPPIV_N"/>
    <property type="match status" value="1"/>
</dbReference>
<evidence type="ECO:0000256" key="2">
    <source>
        <dbReference type="ARBA" id="ARBA00022670"/>
    </source>
</evidence>
<dbReference type="Pfam" id="PF00326">
    <property type="entry name" value="Peptidase_S9"/>
    <property type="match status" value="1"/>
</dbReference>
<dbReference type="Gene3D" id="2.120.10.30">
    <property type="entry name" value="TolB, C-terminal domain"/>
    <property type="match status" value="1"/>
</dbReference>
<dbReference type="InterPro" id="IPR001375">
    <property type="entry name" value="Peptidase_S9_cat"/>
</dbReference>
<dbReference type="EMBL" id="FPAS01000005">
    <property type="protein sequence ID" value="SFT83948.1"/>
    <property type="molecule type" value="Genomic_DNA"/>
</dbReference>
<gene>
    <name evidence="7" type="ORF">SAMN05216474_2606</name>
</gene>